<dbReference type="InterPro" id="IPR023210">
    <property type="entry name" value="NADP_OxRdtase_dom"/>
</dbReference>
<comment type="caution">
    <text evidence="3">The sequence shown here is derived from an EMBL/GenBank/DDBJ whole genome shotgun (WGS) entry which is preliminary data.</text>
</comment>
<keyword evidence="1" id="KW-0560">Oxidoreductase</keyword>
<feature type="domain" description="NADP-dependent oxidoreductase" evidence="2">
    <location>
        <begin position="13"/>
        <end position="274"/>
    </location>
</feature>
<dbReference type="RefSeq" id="WP_184899287.1">
    <property type="nucleotide sequence ID" value="NZ_JACHMX010000001.1"/>
</dbReference>
<dbReference type="GO" id="GO:0016491">
    <property type="term" value="F:oxidoreductase activity"/>
    <property type="evidence" value="ECO:0007669"/>
    <property type="project" value="UniProtKB-KW"/>
</dbReference>
<dbReference type="GO" id="GO:0005737">
    <property type="term" value="C:cytoplasm"/>
    <property type="evidence" value="ECO:0007669"/>
    <property type="project" value="TreeGrafter"/>
</dbReference>
<name>A0A841B1I3_9PSEU</name>
<dbReference type="AlphaFoldDB" id="A0A841B1I3"/>
<protein>
    <submittedName>
        <fullName evidence="3">Aryl-alcohol dehydrogenase-like predicted oxidoreductase</fullName>
    </submittedName>
</protein>
<evidence type="ECO:0000313" key="4">
    <source>
        <dbReference type="Proteomes" id="UP000580861"/>
    </source>
</evidence>
<dbReference type="PANTHER" id="PTHR43625">
    <property type="entry name" value="AFLATOXIN B1 ALDEHYDE REDUCTASE"/>
    <property type="match status" value="1"/>
</dbReference>
<dbReference type="CDD" id="cd19088">
    <property type="entry name" value="AKR_AKR13B1"/>
    <property type="match status" value="1"/>
</dbReference>
<dbReference type="InterPro" id="IPR036812">
    <property type="entry name" value="NAD(P)_OxRdtase_dom_sf"/>
</dbReference>
<evidence type="ECO:0000313" key="3">
    <source>
        <dbReference type="EMBL" id="MBB5854959.1"/>
    </source>
</evidence>
<dbReference type="Pfam" id="PF00248">
    <property type="entry name" value="Aldo_ket_red"/>
    <property type="match status" value="1"/>
</dbReference>
<reference evidence="3 4" key="1">
    <citation type="submission" date="2020-08" db="EMBL/GenBank/DDBJ databases">
        <title>Sequencing the genomes of 1000 actinobacteria strains.</title>
        <authorList>
            <person name="Klenk H.-P."/>
        </authorList>
    </citation>
    <scope>NUCLEOTIDE SEQUENCE [LARGE SCALE GENOMIC DNA]</scope>
    <source>
        <strain evidence="3 4">DSM 45272</strain>
    </source>
</reference>
<keyword evidence="4" id="KW-1185">Reference proteome</keyword>
<dbReference type="PANTHER" id="PTHR43625:SF40">
    <property type="entry name" value="ALDO-KETO REDUCTASE YAKC [NADP(+)]"/>
    <property type="match status" value="1"/>
</dbReference>
<evidence type="ECO:0000256" key="1">
    <source>
        <dbReference type="ARBA" id="ARBA00023002"/>
    </source>
</evidence>
<dbReference type="Gene3D" id="3.20.20.100">
    <property type="entry name" value="NADP-dependent oxidoreductase domain"/>
    <property type="match status" value="1"/>
</dbReference>
<dbReference type="SUPFAM" id="SSF51430">
    <property type="entry name" value="NAD(P)-linked oxidoreductase"/>
    <property type="match status" value="1"/>
</dbReference>
<accession>A0A841B1I3</accession>
<proteinExistence type="predicted"/>
<gene>
    <name evidence="3" type="ORF">HDA45_005046</name>
</gene>
<dbReference type="EMBL" id="JACHMX010000001">
    <property type="protein sequence ID" value="MBB5854959.1"/>
    <property type="molecule type" value="Genomic_DNA"/>
</dbReference>
<dbReference type="Proteomes" id="UP000580861">
    <property type="component" value="Unassembled WGS sequence"/>
</dbReference>
<sequence>MRYRSIGDVEVSAIGLGAMPLSIEGRPDAGRAIATIHAALDAGVTLIDTADSYHWHAGETGHNEVLIAEALATYGGGSDAVLVATKGGRGRPGDGSWTVTGTPAHLKNACEGSLKRLGVDAIGLYQLHKPDQNVPWTESVGAIKELADDGKIRLAGVSNVSSAQILEAREILGDKLVSVQNEHSPANLTHEPELALCTELGLAYLPWGPLGGIGGEFLAVAAELGVSPQRVCLAWLLAKSPSMIAIPGSTRPATIRDSAAAADLVLTAGQLARLP</sequence>
<evidence type="ECO:0000259" key="2">
    <source>
        <dbReference type="Pfam" id="PF00248"/>
    </source>
</evidence>
<dbReference type="InterPro" id="IPR050791">
    <property type="entry name" value="Aldo-Keto_reductase"/>
</dbReference>
<organism evidence="3 4">
    <name type="scientific">Amycolatopsis umgeniensis</name>
    <dbReference type="NCBI Taxonomy" id="336628"/>
    <lineage>
        <taxon>Bacteria</taxon>
        <taxon>Bacillati</taxon>
        <taxon>Actinomycetota</taxon>
        <taxon>Actinomycetes</taxon>
        <taxon>Pseudonocardiales</taxon>
        <taxon>Pseudonocardiaceae</taxon>
        <taxon>Amycolatopsis</taxon>
    </lineage>
</organism>